<evidence type="ECO:0000313" key="2">
    <source>
        <dbReference type="EMBL" id="TBU05443.1"/>
    </source>
</evidence>
<evidence type="ECO:0000313" key="3">
    <source>
        <dbReference type="Proteomes" id="UP000292362"/>
    </source>
</evidence>
<gene>
    <name evidence="2" type="ORF">CWI37_0012p0100</name>
</gene>
<keyword evidence="1" id="KW-0812">Transmembrane</keyword>
<evidence type="ECO:0008006" key="4">
    <source>
        <dbReference type="Google" id="ProtNLM"/>
    </source>
</evidence>
<reference evidence="2 3" key="1">
    <citation type="submission" date="2017-12" db="EMBL/GenBank/DDBJ databases">
        <authorList>
            <person name="Pombert J.-F."/>
            <person name="Haag K.L."/>
            <person name="Ebert D."/>
        </authorList>
    </citation>
    <scope>NUCLEOTIDE SEQUENCE [LARGE SCALE GENOMIC DNA]</scope>
    <source>
        <strain evidence="2">FI-OER-3-3</strain>
    </source>
</reference>
<comment type="caution">
    <text evidence="2">The sequence shown here is derived from an EMBL/GenBank/DDBJ whole genome shotgun (WGS) entry which is preliminary data.</text>
</comment>
<feature type="transmembrane region" description="Helical" evidence="1">
    <location>
        <begin position="12"/>
        <end position="29"/>
    </location>
</feature>
<keyword evidence="1" id="KW-0472">Membrane</keyword>
<dbReference type="VEuPathDB" id="MicrosporidiaDB:CWI37_0012p0100"/>
<dbReference type="Proteomes" id="UP000292362">
    <property type="component" value="Unassembled WGS sequence"/>
</dbReference>
<keyword evidence="1" id="KW-1133">Transmembrane helix</keyword>
<organism evidence="2 3">
    <name type="scientific">Hamiltosporidium tvaerminnensis</name>
    <dbReference type="NCBI Taxonomy" id="1176355"/>
    <lineage>
        <taxon>Eukaryota</taxon>
        <taxon>Fungi</taxon>
        <taxon>Fungi incertae sedis</taxon>
        <taxon>Microsporidia</taxon>
        <taxon>Dubosqiidae</taxon>
        <taxon>Hamiltosporidium</taxon>
    </lineage>
</organism>
<dbReference type="EMBL" id="PITJ01000012">
    <property type="protein sequence ID" value="TBU05443.1"/>
    <property type="molecule type" value="Genomic_DNA"/>
</dbReference>
<dbReference type="SUPFAM" id="SSF52047">
    <property type="entry name" value="RNI-like"/>
    <property type="match status" value="1"/>
</dbReference>
<evidence type="ECO:0000256" key="1">
    <source>
        <dbReference type="SAM" id="Phobius"/>
    </source>
</evidence>
<protein>
    <recommendedName>
        <fullName evidence="4">Leucine-rich repeat-containing protein</fullName>
    </recommendedName>
</protein>
<dbReference type="AlphaFoldDB" id="A0A4Q9LC53"/>
<name>A0A4Q9LC53_9MICR</name>
<dbReference type="Gene3D" id="3.80.10.10">
    <property type="entry name" value="Ribonuclease Inhibitor"/>
    <property type="match status" value="1"/>
</dbReference>
<proteinExistence type="predicted"/>
<dbReference type="InterPro" id="IPR032675">
    <property type="entry name" value="LRR_dom_sf"/>
</dbReference>
<sequence length="784" mass="93397">MISYAFSTKKIPLISKILYIWVLILYTSINSNFIAAKKFIYLIETNKDREILFYEEIEDKLETIGTIHECFYMNVLNNSNLKSENKLHRVFTYKKNNFVNFELLKSVLEYPTYENLSTRIECNFNLAYILKSLNDISSIPDKANIDYLNCLLLTLRSLKAIEKKNISDFIRGISFRIFFKQFTNNSKREDLKLGDLFSQNELVSWNLYVKKLLIGTFLDYLMIKHDFINENLVISINTKRIIDDTTFNKHIPYKSLMINDQKLFCVLENIFRNRNILNTFQILLNELNIKSLILDAFKISAFRDINHALFFPLRIFKAIMISNFSQSIRIIINELDLAINHNLEYFCLKNMDIDDENFGYFLQKWKLKGLILDNVETNNSFIDEYLRTNETLEYIEFKNVEMSFSWWSCFVKKQNTYKVIFSYNSNFEADNFIQEFMKLDSPVVVSHLEINFHRYKICKKFGRILQYFPYLKILNLSFYQSEIDFDKNLLEAIQKMGNLESFSIDIDRLNCDFFKCMFQNKKIEFLHFNNSYKHRQSLDLDSIYNYKVLSELYLNILHISENTLREICKCENLELLEVKDCYIGSIAGLRPIEFKSKNLKILHLDISNLKIFSDLDILSEVNCLEGLSIFGSKSYFCGLAYLNKNWDLKLRTFSYRNGILQINDLNRIKQFMVIEKLDLYKCKFVDSGFCKLGEDCKFLVSLKCLNLEYVKLNSNDIQYLKRFINLKILSIHFSEYHKIRADFISIPLKRFHFSSKKMFEKTNMKNLLRFLREENIIFDFINIY</sequence>
<accession>A0A4Q9LC53</accession>